<evidence type="ECO:0000313" key="2">
    <source>
        <dbReference type="Proteomes" id="UP000886998"/>
    </source>
</evidence>
<dbReference type="Proteomes" id="UP000886998">
    <property type="component" value="Unassembled WGS sequence"/>
</dbReference>
<proteinExistence type="predicted"/>
<gene>
    <name evidence="1" type="primary">NCL1_57474</name>
    <name evidence="1" type="ORF">TNIN_408511</name>
</gene>
<dbReference type="AlphaFoldDB" id="A0A8X6YHC3"/>
<name>A0A8X6YHC3_9ARAC</name>
<protein>
    <submittedName>
        <fullName evidence="1">Uncharacterized protein</fullName>
    </submittedName>
</protein>
<dbReference type="EMBL" id="BMAV01018562">
    <property type="protein sequence ID" value="GFY71011.1"/>
    <property type="molecule type" value="Genomic_DNA"/>
</dbReference>
<keyword evidence="2" id="KW-1185">Reference proteome</keyword>
<sequence length="293" mass="33857">MSILREKFWILKSRKTVRDVVRRCVRCRRYSSKSPVSDPKRIRYRRKLIEDFRSRFRKEYLGQLRQKLPGKVIGLLPGRDGKVRTLKIRCKNSEIIRPIQRVYPLEVPIESNENVKFDGVAASSSSKVNDIITHNEVIKNKRLDTCQNLISKQLLELKDAVQEYLDMQDAENYRDRYIEMCSRVDLKIRETVAPTETEKRKDLNCKETEIGLLIGADNIGKLLTGDLIKLDSGLTALETKLGGTVIGKLSSDVKNAMLTTSSLHVRNVSVKDLWELDVLEIPYLLRMREKILI</sequence>
<dbReference type="OrthoDB" id="6434979at2759"/>
<reference evidence="1" key="1">
    <citation type="submission" date="2020-08" db="EMBL/GenBank/DDBJ databases">
        <title>Multicomponent nature underlies the extraordinary mechanical properties of spider dragline silk.</title>
        <authorList>
            <person name="Kono N."/>
            <person name="Nakamura H."/>
            <person name="Mori M."/>
            <person name="Yoshida Y."/>
            <person name="Ohtoshi R."/>
            <person name="Malay A.D."/>
            <person name="Moran D.A.P."/>
            <person name="Tomita M."/>
            <person name="Numata K."/>
            <person name="Arakawa K."/>
        </authorList>
    </citation>
    <scope>NUCLEOTIDE SEQUENCE</scope>
</reference>
<comment type="caution">
    <text evidence="1">The sequence shown here is derived from an EMBL/GenBank/DDBJ whole genome shotgun (WGS) entry which is preliminary data.</text>
</comment>
<evidence type="ECO:0000313" key="1">
    <source>
        <dbReference type="EMBL" id="GFY71011.1"/>
    </source>
</evidence>
<accession>A0A8X6YHC3</accession>
<organism evidence="1 2">
    <name type="scientific">Trichonephila inaurata madagascariensis</name>
    <dbReference type="NCBI Taxonomy" id="2747483"/>
    <lineage>
        <taxon>Eukaryota</taxon>
        <taxon>Metazoa</taxon>
        <taxon>Ecdysozoa</taxon>
        <taxon>Arthropoda</taxon>
        <taxon>Chelicerata</taxon>
        <taxon>Arachnida</taxon>
        <taxon>Araneae</taxon>
        <taxon>Araneomorphae</taxon>
        <taxon>Entelegynae</taxon>
        <taxon>Araneoidea</taxon>
        <taxon>Nephilidae</taxon>
        <taxon>Trichonephila</taxon>
        <taxon>Trichonephila inaurata</taxon>
    </lineage>
</organism>